<proteinExistence type="predicted"/>
<name>A0A5P8W432_9NOSO</name>
<dbReference type="KEGG" id="nsh:GXM_04990"/>
<keyword evidence="3" id="KW-1185">Reference proteome</keyword>
<evidence type="ECO:0000313" key="2">
    <source>
        <dbReference type="EMBL" id="QFS47498.1"/>
    </source>
</evidence>
<keyword evidence="1" id="KW-0732">Signal</keyword>
<protein>
    <recommendedName>
        <fullName evidence="4">PEP-CTERM sorting domain-containing protein</fullName>
    </recommendedName>
</protein>
<gene>
    <name evidence="2" type="ORF">GXM_04990</name>
</gene>
<accession>A0A5P8W432</accession>
<dbReference type="RefSeq" id="WP_152589813.1">
    <property type="nucleotide sequence ID" value="NZ_CP045226.1"/>
</dbReference>
<feature type="signal peptide" evidence="1">
    <location>
        <begin position="1"/>
        <end position="26"/>
    </location>
</feature>
<reference evidence="2 3" key="1">
    <citation type="submission" date="2019-10" db="EMBL/GenBank/DDBJ databases">
        <title>Genomic and transcriptomic insights into the perfect genentic adaptation of a filamentous nitrogen-fixing cyanobacterium to rice fields.</title>
        <authorList>
            <person name="Chen Z."/>
        </authorList>
    </citation>
    <scope>NUCLEOTIDE SEQUENCE [LARGE SCALE GENOMIC DNA]</scope>
    <source>
        <strain evidence="2">CCNUC1</strain>
    </source>
</reference>
<dbReference type="AlphaFoldDB" id="A0A5P8W432"/>
<feature type="chain" id="PRO_5025069041" description="PEP-CTERM sorting domain-containing protein" evidence="1">
    <location>
        <begin position="27"/>
        <end position="71"/>
    </location>
</feature>
<dbReference type="Proteomes" id="UP000326678">
    <property type="component" value="Chromosome Gxm1"/>
</dbReference>
<evidence type="ECO:0000313" key="3">
    <source>
        <dbReference type="Proteomes" id="UP000326678"/>
    </source>
</evidence>
<sequence length="71" mass="7780">MKTNWKIGFGVLATFVSLTPMSSVLADELFYKASNGEAAVGVFDRFGNFTQLNSYPAGNFDPGWTKIVEQP</sequence>
<dbReference type="EMBL" id="CP045226">
    <property type="protein sequence ID" value="QFS47498.1"/>
    <property type="molecule type" value="Genomic_DNA"/>
</dbReference>
<evidence type="ECO:0008006" key="4">
    <source>
        <dbReference type="Google" id="ProtNLM"/>
    </source>
</evidence>
<evidence type="ECO:0000256" key="1">
    <source>
        <dbReference type="SAM" id="SignalP"/>
    </source>
</evidence>
<organism evidence="2 3">
    <name type="scientific">Nostoc sphaeroides CCNUC1</name>
    <dbReference type="NCBI Taxonomy" id="2653204"/>
    <lineage>
        <taxon>Bacteria</taxon>
        <taxon>Bacillati</taxon>
        <taxon>Cyanobacteriota</taxon>
        <taxon>Cyanophyceae</taxon>
        <taxon>Nostocales</taxon>
        <taxon>Nostocaceae</taxon>
        <taxon>Nostoc</taxon>
    </lineage>
</organism>